<dbReference type="SUPFAM" id="SSF88946">
    <property type="entry name" value="Sigma2 domain of RNA polymerase sigma factors"/>
    <property type="match status" value="1"/>
</dbReference>
<dbReference type="Pfam" id="PF08281">
    <property type="entry name" value="Sigma70_r4_2"/>
    <property type="match status" value="1"/>
</dbReference>
<comment type="similarity">
    <text evidence="1">Belongs to the sigma-70 factor family. ECF subfamily.</text>
</comment>
<accession>A0A917MRA1</accession>
<dbReference type="PANTHER" id="PTHR43133">
    <property type="entry name" value="RNA POLYMERASE ECF-TYPE SIGMA FACTO"/>
    <property type="match status" value="1"/>
</dbReference>
<feature type="domain" description="RNA polymerase sigma factor 70 region 4 type 2" evidence="6">
    <location>
        <begin position="135"/>
        <end position="177"/>
    </location>
</feature>
<dbReference type="Gene3D" id="1.10.10.10">
    <property type="entry name" value="Winged helix-like DNA-binding domain superfamily/Winged helix DNA-binding domain"/>
    <property type="match status" value="1"/>
</dbReference>
<dbReference type="GO" id="GO:0000428">
    <property type="term" value="C:DNA-directed RNA polymerase complex"/>
    <property type="evidence" value="ECO:0007669"/>
    <property type="project" value="UniProtKB-KW"/>
</dbReference>
<dbReference type="GO" id="GO:0006352">
    <property type="term" value="P:DNA-templated transcription initiation"/>
    <property type="evidence" value="ECO:0007669"/>
    <property type="project" value="InterPro"/>
</dbReference>
<keyword evidence="7" id="KW-0240">DNA-directed RNA polymerase</keyword>
<evidence type="ECO:0000256" key="1">
    <source>
        <dbReference type="ARBA" id="ARBA00010641"/>
    </source>
</evidence>
<evidence type="ECO:0000259" key="6">
    <source>
        <dbReference type="Pfam" id="PF08281"/>
    </source>
</evidence>
<reference evidence="7" key="1">
    <citation type="journal article" date="2014" name="Int. J. Syst. Evol. Microbiol.">
        <title>Complete genome sequence of Corynebacterium casei LMG S-19264T (=DSM 44701T), isolated from a smear-ripened cheese.</title>
        <authorList>
            <consortium name="US DOE Joint Genome Institute (JGI-PGF)"/>
            <person name="Walter F."/>
            <person name="Albersmeier A."/>
            <person name="Kalinowski J."/>
            <person name="Ruckert C."/>
        </authorList>
    </citation>
    <scope>NUCLEOTIDE SEQUENCE</scope>
    <source>
        <strain evidence="7">CGMCC 1.15290</strain>
    </source>
</reference>
<comment type="caution">
    <text evidence="7">The sequence shown here is derived from an EMBL/GenBank/DDBJ whole genome shotgun (WGS) entry which is preliminary data.</text>
</comment>
<keyword evidence="3" id="KW-0731">Sigma factor</keyword>
<dbReference type="InterPro" id="IPR013249">
    <property type="entry name" value="RNA_pol_sigma70_r4_t2"/>
</dbReference>
<dbReference type="Proteomes" id="UP000627292">
    <property type="component" value="Unassembled WGS sequence"/>
</dbReference>
<proteinExistence type="inferred from homology"/>
<sequence length="189" mass="21971">MERYSAATTDQELLTLLSEDNEAAFSELYQRYHVKMLRYAVKLLDEQEAMDVVQDIFVTLWERRGTQVIHTSLPAYLFHCIYNKALNIFTHKKSKERYLDSFVAYLQAAKALAPDAFLLEKDLQKQVAGKVAAFPRQMKTVFELSRSGHFSHLQISEELGISRETVRTQLKRSLRLLRAHVGSWLPFLF</sequence>
<dbReference type="NCBIfam" id="TIGR02985">
    <property type="entry name" value="Sig70_bacteroi1"/>
    <property type="match status" value="1"/>
</dbReference>
<dbReference type="InterPro" id="IPR036388">
    <property type="entry name" value="WH-like_DNA-bd_sf"/>
</dbReference>
<dbReference type="InterPro" id="IPR013324">
    <property type="entry name" value="RNA_pol_sigma_r3/r4-like"/>
</dbReference>
<feature type="domain" description="RNA polymerase sigma-70 region 2" evidence="5">
    <location>
        <begin position="28"/>
        <end position="92"/>
    </location>
</feature>
<evidence type="ECO:0000256" key="3">
    <source>
        <dbReference type="ARBA" id="ARBA00023082"/>
    </source>
</evidence>
<dbReference type="GO" id="GO:0016987">
    <property type="term" value="F:sigma factor activity"/>
    <property type="evidence" value="ECO:0007669"/>
    <property type="project" value="UniProtKB-KW"/>
</dbReference>
<dbReference type="PANTHER" id="PTHR43133:SF46">
    <property type="entry name" value="RNA POLYMERASE SIGMA-70 FACTOR ECF SUBFAMILY"/>
    <property type="match status" value="1"/>
</dbReference>
<evidence type="ECO:0000313" key="8">
    <source>
        <dbReference type="Proteomes" id="UP000627292"/>
    </source>
</evidence>
<keyword evidence="2" id="KW-0805">Transcription regulation</keyword>
<dbReference type="Gene3D" id="1.10.1740.10">
    <property type="match status" value="1"/>
</dbReference>
<evidence type="ECO:0000256" key="4">
    <source>
        <dbReference type="ARBA" id="ARBA00023163"/>
    </source>
</evidence>
<evidence type="ECO:0000259" key="5">
    <source>
        <dbReference type="Pfam" id="PF04542"/>
    </source>
</evidence>
<keyword evidence="4" id="KW-0804">Transcription</keyword>
<dbReference type="RefSeq" id="WP_188950252.1">
    <property type="nucleotide sequence ID" value="NZ_BMIB01000001.1"/>
</dbReference>
<protein>
    <submittedName>
        <fullName evidence="7">DNA-directed RNA polymerase sigma-70 factor</fullName>
    </submittedName>
</protein>
<dbReference type="InterPro" id="IPR007627">
    <property type="entry name" value="RNA_pol_sigma70_r2"/>
</dbReference>
<name>A0A917MRA1_9BACT</name>
<gene>
    <name evidence="7" type="ORF">GCM10011379_04270</name>
</gene>
<dbReference type="InterPro" id="IPR014327">
    <property type="entry name" value="RNA_pol_sigma70_bacteroid"/>
</dbReference>
<dbReference type="InterPro" id="IPR013325">
    <property type="entry name" value="RNA_pol_sigma_r2"/>
</dbReference>
<evidence type="ECO:0000256" key="2">
    <source>
        <dbReference type="ARBA" id="ARBA00023015"/>
    </source>
</evidence>
<reference evidence="7" key="2">
    <citation type="submission" date="2020-09" db="EMBL/GenBank/DDBJ databases">
        <authorList>
            <person name="Sun Q."/>
            <person name="Zhou Y."/>
        </authorList>
    </citation>
    <scope>NUCLEOTIDE SEQUENCE</scope>
    <source>
        <strain evidence="7">CGMCC 1.15290</strain>
    </source>
</reference>
<dbReference type="AlphaFoldDB" id="A0A917MRA1"/>
<dbReference type="EMBL" id="BMIB01000001">
    <property type="protein sequence ID" value="GGH58496.1"/>
    <property type="molecule type" value="Genomic_DNA"/>
</dbReference>
<keyword evidence="8" id="KW-1185">Reference proteome</keyword>
<dbReference type="InterPro" id="IPR039425">
    <property type="entry name" value="RNA_pol_sigma-70-like"/>
</dbReference>
<dbReference type="GO" id="GO:0003677">
    <property type="term" value="F:DNA binding"/>
    <property type="evidence" value="ECO:0007669"/>
    <property type="project" value="InterPro"/>
</dbReference>
<dbReference type="SUPFAM" id="SSF88659">
    <property type="entry name" value="Sigma3 and sigma4 domains of RNA polymerase sigma factors"/>
    <property type="match status" value="1"/>
</dbReference>
<evidence type="ECO:0000313" key="7">
    <source>
        <dbReference type="EMBL" id="GGH58496.1"/>
    </source>
</evidence>
<dbReference type="Pfam" id="PF04542">
    <property type="entry name" value="Sigma70_r2"/>
    <property type="match status" value="1"/>
</dbReference>
<dbReference type="InterPro" id="IPR014284">
    <property type="entry name" value="RNA_pol_sigma-70_dom"/>
</dbReference>
<dbReference type="NCBIfam" id="TIGR02937">
    <property type="entry name" value="sigma70-ECF"/>
    <property type="match status" value="1"/>
</dbReference>
<organism evidence="7 8">
    <name type="scientific">Filimonas zeae</name>
    <dbReference type="NCBI Taxonomy" id="1737353"/>
    <lineage>
        <taxon>Bacteria</taxon>
        <taxon>Pseudomonadati</taxon>
        <taxon>Bacteroidota</taxon>
        <taxon>Chitinophagia</taxon>
        <taxon>Chitinophagales</taxon>
        <taxon>Chitinophagaceae</taxon>
        <taxon>Filimonas</taxon>
    </lineage>
</organism>